<organism evidence="1">
    <name type="scientific">Talaromyces marneffei PM1</name>
    <dbReference type="NCBI Taxonomy" id="1077442"/>
    <lineage>
        <taxon>Eukaryota</taxon>
        <taxon>Fungi</taxon>
        <taxon>Dikarya</taxon>
        <taxon>Ascomycota</taxon>
        <taxon>Pezizomycotina</taxon>
        <taxon>Eurotiomycetes</taxon>
        <taxon>Eurotiomycetidae</taxon>
        <taxon>Eurotiales</taxon>
        <taxon>Trichocomaceae</taxon>
        <taxon>Talaromyces</taxon>
        <taxon>Talaromyces sect. Talaromyces</taxon>
    </lineage>
</organism>
<gene>
    <name evidence="1" type="ORF">GQ26_0250630</name>
</gene>
<sequence length="285" mass="32910">MSPETDGNEHLPFGVTENTTFYHWKDNDYFLSIRDAETLKYMTDQSGCASQYFVFLNVSNEIFNLYFTDTNDYQFNADSYYLNEEAIVIKMISPMHETAHSTFFSILVTKLSDMKLDRKLQSLAASVTKANNRHKEPDQSYRPFRLPKGRSHKWPSLTVEVGFSESRTKLANDARWWLTESAGDVKDVITIYIRKVTKEITIENWNLVPGPNGPMFPRVTYRTVLSQKRDSDDVKISNEVPMTIPFENLFLRPAEGPIERDVKFEKDDLKHIADCVCQVAPDYGT</sequence>
<dbReference type="AlphaFoldDB" id="A0A093V4R5"/>
<accession>A0A093V4R5</accession>
<reference evidence="1" key="2">
    <citation type="journal article" date="2014" name="PLoS Genet.">
        <title>Signature gene expression reveals novel clues to the molecular mechanisms of dimorphic transition in Penicillium marneffei.</title>
        <authorList>
            <person name="Yang E."/>
            <person name="Wang G."/>
            <person name="Cai J."/>
            <person name="Woo P.C."/>
            <person name="Lau S.K."/>
            <person name="Yuen K.-Y."/>
            <person name="Chow W.-N."/>
            <person name="Lin X."/>
        </authorList>
    </citation>
    <scope>NUCLEOTIDE SEQUENCE</scope>
    <source>
        <strain evidence="1">PM1</strain>
    </source>
</reference>
<name>A0A093V4R5_TALMA</name>
<reference key="1">
    <citation type="journal article" date="2014" name="PLoS Genet.">
        <title>Signature Gene Expression Reveals Novel Clues to the Molecular Mechanisms of Dimorphic Transition in Penicillium marneffei.</title>
        <authorList>
            <person name="Yang E."/>
            <person name="Wang G."/>
            <person name="Cai J."/>
            <person name="Woo P.C."/>
            <person name="Lau S.K."/>
            <person name="Yuen K.-Y."/>
            <person name="Chow W.-N."/>
            <person name="Lin X."/>
        </authorList>
    </citation>
    <scope>NUCLEOTIDE SEQUENCE [LARGE SCALE GENOMIC DNA]</scope>
    <source>
        <strain>PM1</strain>
    </source>
</reference>
<dbReference type="HOGENOM" id="CLU_058490_3_2_1"/>
<protein>
    <submittedName>
        <fullName evidence="1">Uncharacterized protein</fullName>
    </submittedName>
</protein>
<dbReference type="EMBL" id="JPOX01000025">
    <property type="protein sequence ID" value="KFX44964.1"/>
    <property type="molecule type" value="Genomic_DNA"/>
</dbReference>
<comment type="caution">
    <text evidence="1">The sequence shown here is derived from an EMBL/GenBank/DDBJ whole genome shotgun (WGS) entry which is preliminary data.</text>
</comment>
<evidence type="ECO:0000313" key="1">
    <source>
        <dbReference type="EMBL" id="KFX44964.1"/>
    </source>
</evidence>
<proteinExistence type="predicted"/>
<dbReference type="eggNOG" id="ENOG502T2PH">
    <property type="taxonomic scope" value="Eukaryota"/>
</dbReference>